<reference evidence="2" key="1">
    <citation type="journal article" date="2021" name="bioRxiv">
        <title>Whole Genome Assembly and Annotation of Northern Wild Rice, Zizania palustris L., Supports a Whole Genome Duplication in the Zizania Genus.</title>
        <authorList>
            <person name="Haas M."/>
            <person name="Kono T."/>
            <person name="Macchietto M."/>
            <person name="Millas R."/>
            <person name="McGilp L."/>
            <person name="Shao M."/>
            <person name="Duquette J."/>
            <person name="Hirsch C.N."/>
            <person name="Kimball J."/>
        </authorList>
    </citation>
    <scope>NUCLEOTIDE SEQUENCE</scope>
    <source>
        <tissue evidence="2">Fresh leaf tissue</tissue>
    </source>
</reference>
<feature type="compositionally biased region" description="Basic and acidic residues" evidence="1">
    <location>
        <begin position="9"/>
        <end position="26"/>
    </location>
</feature>
<proteinExistence type="predicted"/>
<keyword evidence="3" id="KW-1185">Reference proteome</keyword>
<gene>
    <name evidence="2" type="ORF">GUJ93_ZPchr0005g14996</name>
</gene>
<evidence type="ECO:0000313" key="3">
    <source>
        <dbReference type="Proteomes" id="UP000729402"/>
    </source>
</evidence>
<dbReference type="Proteomes" id="UP000729402">
    <property type="component" value="Unassembled WGS sequence"/>
</dbReference>
<dbReference type="EMBL" id="JAAALK010000284">
    <property type="protein sequence ID" value="KAG8068762.1"/>
    <property type="molecule type" value="Genomic_DNA"/>
</dbReference>
<sequence length="77" mass="8183">MVQGGAMARGDKGTVSGDRRITEMSRDGGMMEIGGDGAWRWGQDNESTMVRAPKSLGGEGWRRGAIEGGELGKEGQR</sequence>
<evidence type="ECO:0000256" key="1">
    <source>
        <dbReference type="SAM" id="MobiDB-lite"/>
    </source>
</evidence>
<protein>
    <submittedName>
        <fullName evidence="2">Uncharacterized protein</fullName>
    </submittedName>
</protein>
<comment type="caution">
    <text evidence="2">The sequence shown here is derived from an EMBL/GenBank/DDBJ whole genome shotgun (WGS) entry which is preliminary data.</text>
</comment>
<feature type="compositionally biased region" description="Basic and acidic residues" evidence="1">
    <location>
        <begin position="60"/>
        <end position="77"/>
    </location>
</feature>
<evidence type="ECO:0000313" key="2">
    <source>
        <dbReference type="EMBL" id="KAG8068762.1"/>
    </source>
</evidence>
<accession>A0A8J5VG11</accession>
<name>A0A8J5VG11_ZIZPA</name>
<feature type="region of interest" description="Disordered" evidence="1">
    <location>
        <begin position="1"/>
        <end position="77"/>
    </location>
</feature>
<organism evidence="2 3">
    <name type="scientific">Zizania palustris</name>
    <name type="common">Northern wild rice</name>
    <dbReference type="NCBI Taxonomy" id="103762"/>
    <lineage>
        <taxon>Eukaryota</taxon>
        <taxon>Viridiplantae</taxon>
        <taxon>Streptophyta</taxon>
        <taxon>Embryophyta</taxon>
        <taxon>Tracheophyta</taxon>
        <taxon>Spermatophyta</taxon>
        <taxon>Magnoliopsida</taxon>
        <taxon>Liliopsida</taxon>
        <taxon>Poales</taxon>
        <taxon>Poaceae</taxon>
        <taxon>BOP clade</taxon>
        <taxon>Oryzoideae</taxon>
        <taxon>Oryzeae</taxon>
        <taxon>Zizaniinae</taxon>
        <taxon>Zizania</taxon>
    </lineage>
</organism>
<dbReference type="AlphaFoldDB" id="A0A8J5VG11"/>
<reference evidence="2" key="2">
    <citation type="submission" date="2021-02" db="EMBL/GenBank/DDBJ databases">
        <authorList>
            <person name="Kimball J.A."/>
            <person name="Haas M.W."/>
            <person name="Macchietto M."/>
            <person name="Kono T."/>
            <person name="Duquette J."/>
            <person name="Shao M."/>
        </authorList>
    </citation>
    <scope>NUCLEOTIDE SEQUENCE</scope>
    <source>
        <tissue evidence="2">Fresh leaf tissue</tissue>
    </source>
</reference>